<dbReference type="EMBL" id="JAAAJA010000198">
    <property type="protein sequence ID" value="KAG0259006.1"/>
    <property type="molecule type" value="Genomic_DNA"/>
</dbReference>
<feature type="domain" description="HTH myb-type" evidence="2">
    <location>
        <begin position="463"/>
        <end position="513"/>
    </location>
</feature>
<evidence type="ECO:0000313" key="3">
    <source>
        <dbReference type="EMBL" id="KAG0259006.1"/>
    </source>
</evidence>
<dbReference type="GO" id="GO:0005634">
    <property type="term" value="C:nucleus"/>
    <property type="evidence" value="ECO:0007669"/>
    <property type="project" value="TreeGrafter"/>
</dbReference>
<dbReference type="SMART" id="SM00717">
    <property type="entry name" value="SANT"/>
    <property type="match status" value="6"/>
</dbReference>
<keyword evidence="4" id="KW-1185">Reference proteome</keyword>
<dbReference type="Pfam" id="PF13921">
    <property type="entry name" value="Myb_DNA-bind_6"/>
    <property type="match status" value="1"/>
</dbReference>
<dbReference type="GO" id="GO:0000981">
    <property type="term" value="F:DNA-binding transcription factor activity, RNA polymerase II-specific"/>
    <property type="evidence" value="ECO:0007669"/>
    <property type="project" value="TreeGrafter"/>
</dbReference>
<name>A0A9P6Q6D3_9FUNG</name>
<feature type="domain" description="Myb-like" evidence="1">
    <location>
        <begin position="308"/>
        <end position="369"/>
    </location>
</feature>
<dbReference type="InterPro" id="IPR017930">
    <property type="entry name" value="Myb_dom"/>
</dbReference>
<gene>
    <name evidence="3" type="ORF">BG011_002869</name>
</gene>
<dbReference type="PROSITE" id="PS51294">
    <property type="entry name" value="HTH_MYB"/>
    <property type="match status" value="1"/>
</dbReference>
<dbReference type="AlphaFoldDB" id="A0A9P6Q6D3"/>
<dbReference type="PROSITE" id="PS50090">
    <property type="entry name" value="MYB_LIKE"/>
    <property type="match status" value="3"/>
</dbReference>
<protein>
    <submittedName>
        <fullName evidence="3">Uncharacterized protein</fullName>
    </submittedName>
</protein>
<dbReference type="OrthoDB" id="2143914at2759"/>
<dbReference type="Gene3D" id="1.10.10.60">
    <property type="entry name" value="Homeodomain-like"/>
    <property type="match status" value="3"/>
</dbReference>
<accession>A0A9P6Q6D3</accession>
<comment type="caution">
    <text evidence="3">The sequence shown here is derived from an EMBL/GenBank/DDBJ whole genome shotgun (WGS) entry which is preliminary data.</text>
</comment>
<reference evidence="3" key="1">
    <citation type="journal article" date="2020" name="Fungal Divers.">
        <title>Resolving the Mortierellaceae phylogeny through synthesis of multi-gene phylogenetics and phylogenomics.</title>
        <authorList>
            <person name="Vandepol N."/>
            <person name="Liber J."/>
            <person name="Desiro A."/>
            <person name="Na H."/>
            <person name="Kennedy M."/>
            <person name="Barry K."/>
            <person name="Grigoriev I.V."/>
            <person name="Miller A.N."/>
            <person name="O'Donnell K."/>
            <person name="Stajich J.E."/>
            <person name="Bonito G."/>
        </authorList>
    </citation>
    <scope>NUCLEOTIDE SEQUENCE</scope>
    <source>
        <strain evidence="3">KOD948</strain>
    </source>
</reference>
<dbReference type="InterPro" id="IPR050560">
    <property type="entry name" value="MYB_TF"/>
</dbReference>
<dbReference type="PANTHER" id="PTHR45614">
    <property type="entry name" value="MYB PROTEIN-RELATED"/>
    <property type="match status" value="1"/>
</dbReference>
<dbReference type="GO" id="GO:0000978">
    <property type="term" value="F:RNA polymerase II cis-regulatory region sequence-specific DNA binding"/>
    <property type="evidence" value="ECO:0007669"/>
    <property type="project" value="TreeGrafter"/>
</dbReference>
<evidence type="ECO:0000259" key="1">
    <source>
        <dbReference type="PROSITE" id="PS50090"/>
    </source>
</evidence>
<dbReference type="CDD" id="cd00167">
    <property type="entry name" value="SANT"/>
    <property type="match status" value="3"/>
</dbReference>
<proteinExistence type="predicted"/>
<dbReference type="InterPro" id="IPR001005">
    <property type="entry name" value="SANT/Myb"/>
</dbReference>
<feature type="domain" description="Myb-like" evidence="1">
    <location>
        <begin position="167"/>
        <end position="211"/>
    </location>
</feature>
<organism evidence="3 4">
    <name type="scientific">Mortierella polycephala</name>
    <dbReference type="NCBI Taxonomy" id="41804"/>
    <lineage>
        <taxon>Eukaryota</taxon>
        <taxon>Fungi</taxon>
        <taxon>Fungi incertae sedis</taxon>
        <taxon>Mucoromycota</taxon>
        <taxon>Mortierellomycotina</taxon>
        <taxon>Mortierellomycetes</taxon>
        <taxon>Mortierellales</taxon>
        <taxon>Mortierellaceae</taxon>
        <taxon>Mortierella</taxon>
    </lineage>
</organism>
<dbReference type="InterPro" id="IPR009057">
    <property type="entry name" value="Homeodomain-like_sf"/>
</dbReference>
<dbReference type="Proteomes" id="UP000726737">
    <property type="component" value="Unassembled WGS sequence"/>
</dbReference>
<evidence type="ECO:0000313" key="4">
    <source>
        <dbReference type="Proteomes" id="UP000726737"/>
    </source>
</evidence>
<sequence length="518" mass="59501">MLSTLSGAIKSTGRRFQLVQFTPSSTTWGIGCRGSLPSFFRPQSMAARTHFLYHDVTTSASSTANTTSPAFMNGINSTKDLEHKAFGMETTATGTTTSKTTNRNSIEFAPKVTGRHWTLEEFSKLSQLVAEGKSVTEIHAHFPFRSQTAIRKYRGQIRAANMDVPERQPWSTEEDEKLRTFIQQGTKFREIRPEFPDRSTRAVELQWRRFGGKDGRLKPRAEGRKIHPWTEEEKKRLYNAVEKGMTIFEIHRQFPGRTPSTIRRHITLNRYVQDGVYQQHLSRELDDIAHAEKETKNRNTKPKLHIRRNRPWTPEEDGRLRDLVFRNSDDLPGLWNMMDDAYAKGGATIGDLPVYRTGKSSRVRWSQLNNAGYRKGPWDTEEIMKLKQSIQEQIGDGFQVMVDVYNGADTVAVEIAGQDTRPCLKANGPELRNLNWHKVSQQVGTRDIAVCRQYLMNRLHNGKHGAWSLDEIQRLEDGVEKFGTSWQKVAAYVGTRPHKRVSDFYWKRVKKDMGAMRK</sequence>
<evidence type="ECO:0000259" key="2">
    <source>
        <dbReference type="PROSITE" id="PS51294"/>
    </source>
</evidence>
<dbReference type="SUPFAM" id="SSF46689">
    <property type="entry name" value="Homeodomain-like"/>
    <property type="match status" value="2"/>
</dbReference>
<dbReference type="Pfam" id="PF00249">
    <property type="entry name" value="Myb_DNA-binding"/>
    <property type="match status" value="2"/>
</dbReference>
<dbReference type="PANTHER" id="PTHR45614:SF25">
    <property type="entry name" value="MYB PROTEIN"/>
    <property type="match status" value="1"/>
</dbReference>
<feature type="domain" description="Myb-like" evidence="1">
    <location>
        <begin position="463"/>
        <end position="509"/>
    </location>
</feature>